<dbReference type="UniPathway" id="UPA00606"/>
<dbReference type="Pfam" id="PF01048">
    <property type="entry name" value="PNP_UDP_1"/>
    <property type="match status" value="1"/>
</dbReference>
<evidence type="ECO:0000256" key="1">
    <source>
        <dbReference type="ARBA" id="ARBA00005058"/>
    </source>
</evidence>
<dbReference type="PANTHER" id="PTHR11904:SF9">
    <property type="entry name" value="PURINE NUCLEOSIDE PHOSPHORYLASE-RELATED"/>
    <property type="match status" value="1"/>
</dbReference>
<comment type="similarity">
    <text evidence="2">Belongs to the PNP/MTAP phosphorylase family.</text>
</comment>
<reference evidence="8 9" key="1">
    <citation type="submission" date="2014-12" db="EMBL/GenBank/DDBJ databases">
        <title>Genome assembly of Enhygromyxa salina DSM 15201.</title>
        <authorList>
            <person name="Sharma G."/>
            <person name="Subramanian S."/>
        </authorList>
    </citation>
    <scope>NUCLEOTIDE SEQUENCE [LARGE SCALE GENOMIC DNA]</scope>
    <source>
        <strain evidence="8 9">DSM 15201</strain>
    </source>
</reference>
<dbReference type="InterPro" id="IPR035994">
    <property type="entry name" value="Nucleoside_phosphorylase_sf"/>
</dbReference>
<dbReference type="Gene3D" id="3.40.50.1580">
    <property type="entry name" value="Nucleoside phosphorylase domain"/>
    <property type="match status" value="1"/>
</dbReference>
<gene>
    <name evidence="8" type="ORF">DB30_02274</name>
</gene>
<feature type="domain" description="Nucleoside phosphorylase" evidence="7">
    <location>
        <begin position="53"/>
        <end position="279"/>
    </location>
</feature>
<dbReference type="EMBL" id="JMCC02000163">
    <property type="protein sequence ID" value="KIG11939.1"/>
    <property type="molecule type" value="Genomic_DNA"/>
</dbReference>
<dbReference type="Proteomes" id="UP000031599">
    <property type="component" value="Unassembled WGS sequence"/>
</dbReference>
<evidence type="ECO:0000256" key="2">
    <source>
        <dbReference type="ARBA" id="ARBA00006751"/>
    </source>
</evidence>
<dbReference type="InterPro" id="IPR011268">
    <property type="entry name" value="Purine_phosphorylase"/>
</dbReference>
<protein>
    <recommendedName>
        <fullName evidence="3">purine-nucleoside phosphorylase</fullName>
        <ecNumber evidence="3">2.4.2.1</ecNumber>
    </recommendedName>
    <alternativeName>
        <fullName evidence="6">Inosine-guanosine phosphorylase</fullName>
    </alternativeName>
</protein>
<sequence>MQFEPNWHPEGAACEQALRERLPDLEAVDWMIVGGSGIGKPLVDQAGEHALGLVIQHEVPLAELGLPAPSVAGHGSSLVFGELPASDGHAAVRVCVQTGRIHPYEGHPASLATAPLGAVLSLGVKRLLLTCAVGGINPDLRVGTIVSLRDQIGLFGPTPLRGAAFIDCSDIYSAKLRAQLQAHVGGTAEQLPEVVYAHARGPQYETPAEVAALRLLGGDVVGMSTTYEAMLAAAHRTPTCGLGVVTNAAGSEALSHLEVQEESARARSRLSALIRALLRAHVE</sequence>
<dbReference type="SUPFAM" id="SSF53167">
    <property type="entry name" value="Purine and uridine phosphorylases"/>
    <property type="match status" value="1"/>
</dbReference>
<comment type="caution">
    <text evidence="8">The sequence shown here is derived from an EMBL/GenBank/DDBJ whole genome shotgun (WGS) entry which is preliminary data.</text>
</comment>
<organism evidence="8 9">
    <name type="scientific">Enhygromyxa salina</name>
    <dbReference type="NCBI Taxonomy" id="215803"/>
    <lineage>
        <taxon>Bacteria</taxon>
        <taxon>Pseudomonadati</taxon>
        <taxon>Myxococcota</taxon>
        <taxon>Polyangia</taxon>
        <taxon>Nannocystales</taxon>
        <taxon>Nannocystaceae</taxon>
        <taxon>Enhygromyxa</taxon>
    </lineage>
</organism>
<dbReference type="PANTHER" id="PTHR11904">
    <property type="entry name" value="METHYLTHIOADENOSINE/PURINE NUCLEOSIDE PHOSPHORYLASE"/>
    <property type="match status" value="1"/>
</dbReference>
<evidence type="ECO:0000256" key="4">
    <source>
        <dbReference type="ARBA" id="ARBA00022676"/>
    </source>
</evidence>
<dbReference type="GO" id="GO:0005737">
    <property type="term" value="C:cytoplasm"/>
    <property type="evidence" value="ECO:0007669"/>
    <property type="project" value="TreeGrafter"/>
</dbReference>
<keyword evidence="5" id="KW-0808">Transferase</keyword>
<dbReference type="GO" id="GO:0004731">
    <property type="term" value="F:purine-nucleoside phosphorylase activity"/>
    <property type="evidence" value="ECO:0007669"/>
    <property type="project" value="UniProtKB-EC"/>
</dbReference>
<keyword evidence="4" id="KW-0328">Glycosyltransferase</keyword>
<evidence type="ECO:0000256" key="3">
    <source>
        <dbReference type="ARBA" id="ARBA00011886"/>
    </source>
</evidence>
<evidence type="ECO:0000313" key="8">
    <source>
        <dbReference type="EMBL" id="KIG11939.1"/>
    </source>
</evidence>
<dbReference type="RefSeq" id="WP_052558802.1">
    <property type="nucleotide sequence ID" value="NZ_JMCC02000163.1"/>
</dbReference>
<proteinExistence type="inferred from homology"/>
<evidence type="ECO:0000313" key="9">
    <source>
        <dbReference type="Proteomes" id="UP000031599"/>
    </source>
</evidence>
<name>A0A0C1Z309_9BACT</name>
<accession>A0A0C1Z309</accession>
<dbReference type="InterPro" id="IPR000845">
    <property type="entry name" value="Nucleoside_phosphorylase_d"/>
</dbReference>
<comment type="pathway">
    <text evidence="1">Purine metabolism; purine nucleoside salvage.</text>
</comment>
<dbReference type="AlphaFoldDB" id="A0A0C1Z309"/>
<evidence type="ECO:0000259" key="7">
    <source>
        <dbReference type="Pfam" id="PF01048"/>
    </source>
</evidence>
<evidence type="ECO:0000256" key="6">
    <source>
        <dbReference type="ARBA" id="ARBA00031036"/>
    </source>
</evidence>
<dbReference type="EC" id="2.4.2.1" evidence="3"/>
<dbReference type="CDD" id="cd09009">
    <property type="entry name" value="PNP-EcPNPII_like"/>
    <property type="match status" value="1"/>
</dbReference>
<dbReference type="GO" id="GO:0009116">
    <property type="term" value="P:nucleoside metabolic process"/>
    <property type="evidence" value="ECO:0007669"/>
    <property type="project" value="InterPro"/>
</dbReference>
<evidence type="ECO:0000256" key="5">
    <source>
        <dbReference type="ARBA" id="ARBA00022679"/>
    </source>
</evidence>